<protein>
    <submittedName>
        <fullName evidence="1">Glycine betaine/L-proline transport ATP binding subunit</fullName>
    </submittedName>
</protein>
<dbReference type="Proteomes" id="UP000054717">
    <property type="component" value="Unassembled WGS sequence"/>
</dbReference>
<proteinExistence type="predicted"/>
<accession>A0A158F4L1</accession>
<sequence>MTPGWSARFSKMLATANPMIGESDNRYLTALDDDRRALGYVRRRMASHHGGCSGSVEWLKLGAYLRVNN</sequence>
<dbReference type="EMBL" id="FCNZ02000001">
    <property type="protein sequence ID" value="SAL14757.1"/>
    <property type="molecule type" value="Genomic_DNA"/>
</dbReference>
<dbReference type="STRING" id="326475.AWB66_00590"/>
<evidence type="ECO:0000313" key="2">
    <source>
        <dbReference type="Proteomes" id="UP000054717"/>
    </source>
</evidence>
<comment type="caution">
    <text evidence="1">The sequence shown here is derived from an EMBL/GenBank/DDBJ whole genome shotgun (WGS) entry which is preliminary data.</text>
</comment>
<gene>
    <name evidence="1" type="ORF">AWB66_00590</name>
</gene>
<evidence type="ECO:0000313" key="1">
    <source>
        <dbReference type="EMBL" id="SAL14757.1"/>
    </source>
</evidence>
<reference evidence="1" key="1">
    <citation type="submission" date="2016-01" db="EMBL/GenBank/DDBJ databases">
        <authorList>
            <person name="Peeters Charlotte."/>
        </authorList>
    </citation>
    <scope>NUCLEOTIDE SEQUENCE</scope>
    <source>
        <strain evidence="1">LMG 22936</strain>
    </source>
</reference>
<organism evidence="1 2">
    <name type="scientific">Caballeronia telluris</name>
    <dbReference type="NCBI Taxonomy" id="326475"/>
    <lineage>
        <taxon>Bacteria</taxon>
        <taxon>Pseudomonadati</taxon>
        <taxon>Pseudomonadota</taxon>
        <taxon>Betaproteobacteria</taxon>
        <taxon>Burkholderiales</taxon>
        <taxon>Burkholderiaceae</taxon>
        <taxon>Caballeronia</taxon>
    </lineage>
</organism>
<keyword evidence="2" id="KW-1185">Reference proteome</keyword>
<dbReference type="AlphaFoldDB" id="A0A158F4L1"/>
<name>A0A158F4L1_9BURK</name>